<evidence type="ECO:0000313" key="5">
    <source>
        <dbReference type="Proteomes" id="UP001229081"/>
    </source>
</evidence>
<dbReference type="Proteomes" id="UP000465240">
    <property type="component" value="Unassembled WGS sequence"/>
</dbReference>
<sequence>MNLTLQESSLIGETHADALERMDEKQLKDLQGRLRAAREKNFSLLRRQGAARVEAEGARGAAQPANERRGEKVAVFDEALTRVNQRLDSIREIG</sequence>
<proteinExistence type="predicted"/>
<evidence type="ECO:0000313" key="4">
    <source>
        <dbReference type="Proteomes" id="UP000465240"/>
    </source>
</evidence>
<reference evidence="2" key="2">
    <citation type="submission" date="2020-02" db="EMBL/GenBank/DDBJ databases">
        <authorList>
            <person name="Matsumoto Y."/>
            <person name="Kinjo T."/>
            <person name="Motooka D."/>
            <person name="Nabeya D."/>
            <person name="Jung N."/>
            <person name="Uechi K."/>
            <person name="Horii T."/>
            <person name="Iida T."/>
            <person name="Fujita J."/>
            <person name="Nakamura S."/>
        </authorList>
    </citation>
    <scope>NUCLEOTIDE SEQUENCE</scope>
    <source>
        <strain evidence="2">JCM 18565</strain>
    </source>
</reference>
<evidence type="ECO:0000256" key="1">
    <source>
        <dbReference type="SAM" id="Coils"/>
    </source>
</evidence>
<evidence type="ECO:0000313" key="2">
    <source>
        <dbReference type="EMBL" id="GFG80239.1"/>
    </source>
</evidence>
<keyword evidence="4" id="KW-1185">Reference proteome</keyword>
<dbReference type="EMBL" id="BLKX01000001">
    <property type="protein sequence ID" value="GFG80239.1"/>
    <property type="molecule type" value="Genomic_DNA"/>
</dbReference>
<dbReference type="AlphaFoldDB" id="A0AAJ1S057"/>
<name>A0AAJ1S057_9MYCO</name>
<comment type="caution">
    <text evidence="3">The sequence shown here is derived from an EMBL/GenBank/DDBJ whole genome shotgun (WGS) entry which is preliminary data.</text>
</comment>
<dbReference type="EMBL" id="JAUFSA010000001">
    <property type="protein sequence ID" value="MDP7734020.1"/>
    <property type="molecule type" value="Genomic_DNA"/>
</dbReference>
<protein>
    <submittedName>
        <fullName evidence="3">Uncharacterized protein</fullName>
    </submittedName>
</protein>
<reference evidence="2 4" key="1">
    <citation type="journal article" date="2019" name="Emerg. Microbes Infect.">
        <title>Comprehensive subspecies identification of 175 nontuberculous mycobacteria species based on 7547 genomic profiles.</title>
        <authorList>
            <person name="Matsumoto Y."/>
            <person name="Kinjo T."/>
            <person name="Motooka D."/>
            <person name="Nabeya D."/>
            <person name="Jung N."/>
            <person name="Uechi K."/>
            <person name="Horii T."/>
            <person name="Iida T."/>
            <person name="Fujita J."/>
            <person name="Nakamura S."/>
        </authorList>
    </citation>
    <scope>NUCLEOTIDE SEQUENCE [LARGE SCALE GENOMIC DNA]</scope>
    <source>
        <strain evidence="2 4">JCM 18565</strain>
    </source>
</reference>
<dbReference type="RefSeq" id="WP_240748627.1">
    <property type="nucleotide sequence ID" value="NZ_BLKX01000001.1"/>
</dbReference>
<reference evidence="3" key="3">
    <citation type="submission" date="2023-06" db="EMBL/GenBank/DDBJ databases">
        <title>Identification of two novel mycobacterium reveal diversities and complexities of Mycobacterium gordonae clade.</title>
        <authorList>
            <person name="Matsumoto Y."/>
            <person name="Nakamura S."/>
            <person name="Motooka D."/>
            <person name="Fukushima K."/>
        </authorList>
    </citation>
    <scope>NUCLEOTIDE SEQUENCE</scope>
    <source>
        <strain evidence="3">TY812</strain>
    </source>
</reference>
<evidence type="ECO:0000313" key="3">
    <source>
        <dbReference type="EMBL" id="MDP7734020.1"/>
    </source>
</evidence>
<feature type="coiled-coil region" evidence="1">
    <location>
        <begin position="20"/>
        <end position="47"/>
    </location>
</feature>
<dbReference type="Proteomes" id="UP001229081">
    <property type="component" value="Unassembled WGS sequence"/>
</dbReference>
<accession>A0AAJ1S057</accession>
<gene>
    <name evidence="2" type="ORF">MPRG_35150</name>
    <name evidence="3" type="ORF">QXL92_04560</name>
</gene>
<keyword evidence="1" id="KW-0175">Coiled coil</keyword>
<organism evidence="3 5">
    <name type="scientific">Mycobacterium paragordonae</name>
    <dbReference type="NCBI Taxonomy" id="1389713"/>
    <lineage>
        <taxon>Bacteria</taxon>
        <taxon>Bacillati</taxon>
        <taxon>Actinomycetota</taxon>
        <taxon>Actinomycetes</taxon>
        <taxon>Mycobacteriales</taxon>
        <taxon>Mycobacteriaceae</taxon>
        <taxon>Mycobacterium</taxon>
    </lineage>
</organism>